<evidence type="ECO:0000259" key="1">
    <source>
        <dbReference type="Pfam" id="PF02754"/>
    </source>
</evidence>
<feature type="domain" description="Cysteine-rich" evidence="1">
    <location>
        <begin position="3"/>
        <end position="52"/>
    </location>
</feature>
<reference evidence="3" key="1">
    <citation type="submission" date="2015-10" db="EMBL/GenBank/DDBJ databases">
        <authorList>
            <person name="Ju K.-S."/>
            <person name="Doroghazi J.R."/>
            <person name="Metcalf W.W."/>
        </authorList>
    </citation>
    <scope>NUCLEOTIDE SEQUENCE [LARGE SCALE GENOMIC DNA]</scope>
    <source>
        <strain evidence="3">NRRL 3151</strain>
    </source>
</reference>
<sequence length="137" mass="15443">MHIALFITCFNDMMFPRTGHAVTELLERLGHTVEFPQSQTCCGQMHFNTGYRVRAVGAPRRRPRRHRRRRPLPPPGHLPPDLLLLRMLRVGGRPLRLLRAVKGIDLVELTAAESCCGFGGTFALKNAVTDRERSTSS</sequence>
<name>A0A101JTH2_9ACTN</name>
<organism evidence="2 3">
    <name type="scientific">Streptomyces regalis</name>
    <dbReference type="NCBI Taxonomy" id="68262"/>
    <lineage>
        <taxon>Bacteria</taxon>
        <taxon>Bacillati</taxon>
        <taxon>Actinomycetota</taxon>
        <taxon>Actinomycetes</taxon>
        <taxon>Kitasatosporales</taxon>
        <taxon>Streptomycetaceae</taxon>
        <taxon>Streptomyces</taxon>
    </lineage>
</organism>
<protein>
    <recommendedName>
        <fullName evidence="1">Cysteine-rich domain-containing protein</fullName>
    </recommendedName>
</protein>
<dbReference type="EMBL" id="LLZG01000231">
    <property type="protein sequence ID" value="KUL32136.1"/>
    <property type="molecule type" value="Genomic_DNA"/>
</dbReference>
<proteinExistence type="predicted"/>
<evidence type="ECO:0000313" key="3">
    <source>
        <dbReference type="Proteomes" id="UP000053923"/>
    </source>
</evidence>
<dbReference type="PANTHER" id="PTHR30296:SF0">
    <property type="entry name" value="LACTATE UTILIZATION PROTEIN A"/>
    <property type="match status" value="1"/>
</dbReference>
<dbReference type="Proteomes" id="UP000053923">
    <property type="component" value="Unassembled WGS sequence"/>
</dbReference>
<dbReference type="GO" id="GO:0016491">
    <property type="term" value="F:oxidoreductase activity"/>
    <property type="evidence" value="ECO:0007669"/>
    <property type="project" value="UniProtKB-ARBA"/>
</dbReference>
<dbReference type="GO" id="GO:0005829">
    <property type="term" value="C:cytosol"/>
    <property type="evidence" value="ECO:0007669"/>
    <property type="project" value="TreeGrafter"/>
</dbReference>
<feature type="domain" description="Cysteine-rich" evidence="1">
    <location>
        <begin position="95"/>
        <end position="128"/>
    </location>
</feature>
<dbReference type="AlphaFoldDB" id="A0A101JTH2"/>
<keyword evidence="3" id="KW-1185">Reference proteome</keyword>
<evidence type="ECO:0000313" key="2">
    <source>
        <dbReference type="EMBL" id="KUL32136.1"/>
    </source>
</evidence>
<accession>A0A101JTH2</accession>
<gene>
    <name evidence="2" type="ORF">ADL12_23345</name>
</gene>
<dbReference type="Pfam" id="PF02754">
    <property type="entry name" value="CCG"/>
    <property type="match status" value="2"/>
</dbReference>
<dbReference type="PANTHER" id="PTHR30296">
    <property type="entry name" value="UNCHARACTERIZED PROTEIN YKGE"/>
    <property type="match status" value="1"/>
</dbReference>
<dbReference type="InterPro" id="IPR004017">
    <property type="entry name" value="Cys_rich_dom"/>
</dbReference>
<comment type="caution">
    <text evidence="2">The sequence shown here is derived from an EMBL/GenBank/DDBJ whole genome shotgun (WGS) entry which is preliminary data.</text>
</comment>